<feature type="region of interest" description="Disordered" evidence="1">
    <location>
        <begin position="183"/>
        <end position="217"/>
    </location>
</feature>
<evidence type="ECO:0000313" key="2">
    <source>
        <dbReference type="EMBL" id="KKN19222.1"/>
    </source>
</evidence>
<sequence length="217" mass="24552">MAGPIVINYDRAIYKKCIKCRQWKAKEAHTDENGREWKKAFGPHDDNADGYQVICYQCKGQANTSARKKNVAYRVRHHTGTRCLTQLGEAAPDEFVKNLEKYLGYKIRHLVKYLRKDLKDREGPKRSLRDALNEGYHIDHKVPLSSFQVILEGNALSGRVDWVAFRECWAMTNLRAIPAADNLAKGAKQDAEDSTEETQAGEEASKEVNISISADSP</sequence>
<name>A0A0F9P482_9ZZZZ</name>
<dbReference type="EMBL" id="LAZR01003355">
    <property type="protein sequence ID" value="KKN19222.1"/>
    <property type="molecule type" value="Genomic_DNA"/>
</dbReference>
<gene>
    <name evidence="2" type="ORF">LCGC14_0947910</name>
</gene>
<feature type="compositionally biased region" description="Polar residues" evidence="1">
    <location>
        <begin position="208"/>
        <end position="217"/>
    </location>
</feature>
<reference evidence="2" key="1">
    <citation type="journal article" date="2015" name="Nature">
        <title>Complex archaea that bridge the gap between prokaryotes and eukaryotes.</title>
        <authorList>
            <person name="Spang A."/>
            <person name="Saw J.H."/>
            <person name="Jorgensen S.L."/>
            <person name="Zaremba-Niedzwiedzka K."/>
            <person name="Martijn J."/>
            <person name="Lind A.E."/>
            <person name="van Eijk R."/>
            <person name="Schleper C."/>
            <person name="Guy L."/>
            <person name="Ettema T.J."/>
        </authorList>
    </citation>
    <scope>NUCLEOTIDE SEQUENCE</scope>
</reference>
<organism evidence="2">
    <name type="scientific">marine sediment metagenome</name>
    <dbReference type="NCBI Taxonomy" id="412755"/>
    <lineage>
        <taxon>unclassified sequences</taxon>
        <taxon>metagenomes</taxon>
        <taxon>ecological metagenomes</taxon>
    </lineage>
</organism>
<comment type="caution">
    <text evidence="2">The sequence shown here is derived from an EMBL/GenBank/DDBJ whole genome shotgun (WGS) entry which is preliminary data.</text>
</comment>
<proteinExistence type="predicted"/>
<protein>
    <submittedName>
        <fullName evidence="2">Uncharacterized protein</fullName>
    </submittedName>
</protein>
<dbReference type="AlphaFoldDB" id="A0A0F9P482"/>
<accession>A0A0F9P482</accession>
<evidence type="ECO:0000256" key="1">
    <source>
        <dbReference type="SAM" id="MobiDB-lite"/>
    </source>
</evidence>